<evidence type="ECO:0000259" key="2">
    <source>
        <dbReference type="Pfam" id="PF13672"/>
    </source>
</evidence>
<reference evidence="3 4" key="1">
    <citation type="submission" date="2016-02" db="EMBL/GenBank/DDBJ databases">
        <authorList>
            <consortium name="Pathogen Informatics"/>
        </authorList>
    </citation>
    <scope>NUCLEOTIDE SEQUENCE [LARGE SCALE GENOMIC DNA]</scope>
    <source>
        <strain evidence="3 4">SS1013</strain>
    </source>
</reference>
<dbReference type="SUPFAM" id="SSF81606">
    <property type="entry name" value="PP2C-like"/>
    <property type="match status" value="1"/>
</dbReference>
<gene>
    <name evidence="3" type="ORF">ERS132539_00547</name>
</gene>
<dbReference type="InterPro" id="IPR001932">
    <property type="entry name" value="PPM-type_phosphatase-like_dom"/>
</dbReference>
<proteinExistence type="predicted"/>
<dbReference type="AlphaFoldDB" id="A0A0Z8MQT3"/>
<evidence type="ECO:0000313" key="3">
    <source>
        <dbReference type="EMBL" id="CYW13441.1"/>
    </source>
</evidence>
<evidence type="ECO:0000256" key="1">
    <source>
        <dbReference type="SAM" id="MobiDB-lite"/>
    </source>
</evidence>
<feature type="region of interest" description="Disordered" evidence="1">
    <location>
        <begin position="310"/>
        <end position="394"/>
    </location>
</feature>
<name>A0A0Z8MQT3_STRSU</name>
<dbReference type="Pfam" id="PF13672">
    <property type="entry name" value="PP2C_2"/>
    <property type="match status" value="1"/>
</dbReference>
<sequence length="394" mass="44661">MIFTYGVSIQGEDHKHWKTPCQDAHCIKTLSNGWTIAAVADGVGSAAHSEKGAQLAVETVVSFCIDNMPFTSGIISAENDLIPLLRVAYNKAYKNIWELANSEGNPFETYDTTLDVVIYNGHNIVFGHCSDGGIIALNDTGYYDCVTDRMKGPDGESMIPLRSREDWQFGIYSNSSSSILLFTDGIYDFARQDFLEKNWKHALYIPLLQKLSNTNSLPKNPRHWTDYFEQFMSEKFWDNYVTDDKTMVVLINQNKESTQVESSYYEEPDWETIMAQVNSQLYQPINKELTPSDHSKKKELQEIARDRNEQFHSQDATAMDDSLQKKATDHPTRKNTDGTAITAPNKRVSPETHREPPSTTAESLDSSTGPNTKRTRRTRKKTIFDSISGFFKGE</sequence>
<accession>A0A0Z8MQT3</accession>
<feature type="domain" description="PPM-type phosphatase" evidence="2">
    <location>
        <begin position="11"/>
        <end position="197"/>
    </location>
</feature>
<feature type="compositionally biased region" description="Basic and acidic residues" evidence="1">
    <location>
        <begin position="322"/>
        <end position="336"/>
    </location>
</feature>
<dbReference type="InterPro" id="IPR036457">
    <property type="entry name" value="PPM-type-like_dom_sf"/>
</dbReference>
<dbReference type="Proteomes" id="UP000069526">
    <property type="component" value="Unassembled WGS sequence"/>
</dbReference>
<dbReference type="Gene3D" id="3.60.40.10">
    <property type="entry name" value="PPM-type phosphatase domain"/>
    <property type="match status" value="1"/>
</dbReference>
<dbReference type="RefSeq" id="WP_044766262.1">
    <property type="nucleotide sequence ID" value="NZ_CEIH01000003.1"/>
</dbReference>
<feature type="compositionally biased region" description="Polar residues" evidence="1">
    <location>
        <begin position="357"/>
        <end position="371"/>
    </location>
</feature>
<organism evidence="3 4">
    <name type="scientific">Streptococcus suis</name>
    <dbReference type="NCBI Taxonomy" id="1307"/>
    <lineage>
        <taxon>Bacteria</taxon>
        <taxon>Bacillati</taxon>
        <taxon>Bacillota</taxon>
        <taxon>Bacilli</taxon>
        <taxon>Lactobacillales</taxon>
        <taxon>Streptococcaceae</taxon>
        <taxon>Streptococcus</taxon>
    </lineage>
</organism>
<dbReference type="EMBL" id="FIJK01000008">
    <property type="protein sequence ID" value="CYW13441.1"/>
    <property type="molecule type" value="Genomic_DNA"/>
</dbReference>
<protein>
    <recommendedName>
        <fullName evidence="2">PPM-type phosphatase domain-containing protein</fullName>
    </recommendedName>
</protein>
<evidence type="ECO:0000313" key="4">
    <source>
        <dbReference type="Proteomes" id="UP000069526"/>
    </source>
</evidence>